<name>A0A059XLD7_9RHOD</name>
<dbReference type="AlphaFoldDB" id="A0A059XLD7"/>
<protein>
    <recommendedName>
        <fullName evidence="4">50S ribosomal protein L35</fullName>
    </recommendedName>
</protein>
<dbReference type="PANTHER" id="PTHR33343">
    <property type="entry name" value="54S RIBOSOMAL PROTEIN BL35M"/>
    <property type="match status" value="1"/>
</dbReference>
<evidence type="ECO:0000256" key="4">
    <source>
        <dbReference type="RuleBase" id="RU000568"/>
    </source>
</evidence>
<keyword evidence="2 4" id="KW-0689">Ribosomal protein</keyword>
<dbReference type="InterPro" id="IPR001706">
    <property type="entry name" value="Ribosomal_bL35"/>
</dbReference>
<dbReference type="PRINTS" id="PR00064">
    <property type="entry name" value="RIBOSOMALL35"/>
</dbReference>
<dbReference type="NCBIfam" id="TIGR00001">
    <property type="entry name" value="rpmI_bact"/>
    <property type="match status" value="1"/>
</dbReference>
<dbReference type="SUPFAM" id="SSF143034">
    <property type="entry name" value="L35p-like"/>
    <property type="match status" value="1"/>
</dbReference>
<dbReference type="InterPro" id="IPR037229">
    <property type="entry name" value="Ribosomal_bL35_sf"/>
</dbReference>
<proteinExistence type="inferred from homology"/>
<feature type="compositionally biased region" description="Basic residues" evidence="5">
    <location>
        <begin position="25"/>
        <end position="44"/>
    </location>
</feature>
<reference evidence="6" key="1">
    <citation type="journal article" date="2014" name="Sci. Rep.">
        <title>Minimally destructive sampling of type specimens of Pyropia (Bangiales, Rhodophyta) recovers complete plastid and mitochondrial genomes.</title>
        <authorList>
            <person name="Hughey J.R."/>
            <person name="Gabrielson P.W."/>
            <person name="Rohmer L."/>
            <person name="Tortolani J."/>
            <person name="Silva M."/>
            <person name="Miller K.A."/>
            <person name="Young J.D."/>
            <person name="Martell C."/>
            <person name="Ruediger E."/>
        </authorList>
    </citation>
    <scope>NUCLEOTIDE SEQUENCE</scope>
</reference>
<evidence type="ECO:0000256" key="5">
    <source>
        <dbReference type="SAM" id="MobiDB-lite"/>
    </source>
</evidence>
<keyword evidence="3 4" id="KW-0687">Ribonucleoprotein</keyword>
<dbReference type="PANTHER" id="PTHR33343:SF1">
    <property type="entry name" value="LARGE RIBOSOMAL SUBUNIT PROTEIN BL35M"/>
    <property type="match status" value="1"/>
</dbReference>
<geneLocation type="plastid" evidence="6"/>
<dbReference type="Pfam" id="PF01632">
    <property type="entry name" value="Ribosomal_L35p"/>
    <property type="match status" value="1"/>
</dbReference>
<comment type="similarity">
    <text evidence="1 4">Belongs to the bacterial ribosomal protein bL35 family.</text>
</comment>
<organism evidence="6">
    <name type="scientific">Pyropia kanakaensis</name>
    <dbReference type="NCBI Taxonomy" id="139729"/>
    <lineage>
        <taxon>Eukaryota</taxon>
        <taxon>Rhodophyta</taxon>
        <taxon>Bangiophyceae</taxon>
        <taxon>Bangiales</taxon>
        <taxon>Bangiaceae</taxon>
        <taxon>Pyropia</taxon>
    </lineage>
</organism>
<sequence length="65" mass="7371">MPKLKTSKAIAKRFKVSSSGKFLRHKASKSHLLQKKSSKQRRHLSSTCSVDSKDIKNIAMNLPYL</sequence>
<dbReference type="HAMAP" id="MF_00514">
    <property type="entry name" value="Ribosomal_bL35"/>
    <property type="match status" value="1"/>
</dbReference>
<dbReference type="FunFam" id="4.10.410.60:FF:000001">
    <property type="entry name" value="50S ribosomal protein L35"/>
    <property type="match status" value="1"/>
</dbReference>
<dbReference type="InterPro" id="IPR018265">
    <property type="entry name" value="Ribosomal_bL35_CS"/>
</dbReference>
<evidence type="ECO:0000313" key="6">
    <source>
        <dbReference type="EMBL" id="AIA21299.1"/>
    </source>
</evidence>
<evidence type="ECO:0000256" key="2">
    <source>
        <dbReference type="ARBA" id="ARBA00022980"/>
    </source>
</evidence>
<evidence type="ECO:0000256" key="3">
    <source>
        <dbReference type="ARBA" id="ARBA00023274"/>
    </source>
</evidence>
<dbReference type="Gene3D" id="4.10.410.60">
    <property type="match status" value="1"/>
</dbReference>
<accession>A0A059XLD7</accession>
<gene>
    <name evidence="6" type="primary">rpl35</name>
</gene>
<evidence type="ECO:0000256" key="1">
    <source>
        <dbReference type="ARBA" id="ARBA00006598"/>
    </source>
</evidence>
<dbReference type="InterPro" id="IPR021137">
    <property type="entry name" value="Ribosomal_bL35-like"/>
</dbReference>
<dbReference type="GO" id="GO:0006412">
    <property type="term" value="P:translation"/>
    <property type="evidence" value="ECO:0007669"/>
    <property type="project" value="InterPro"/>
</dbReference>
<dbReference type="PROSITE" id="PS00936">
    <property type="entry name" value="RIBOSOMAL_L35"/>
    <property type="match status" value="1"/>
</dbReference>
<dbReference type="GO" id="GO:0015934">
    <property type="term" value="C:large ribosomal subunit"/>
    <property type="evidence" value="ECO:0007669"/>
    <property type="project" value="TreeGrafter"/>
</dbReference>
<feature type="region of interest" description="Disordered" evidence="5">
    <location>
        <begin position="25"/>
        <end position="48"/>
    </location>
</feature>
<keyword evidence="6" id="KW-0934">Plastid</keyword>
<dbReference type="GO" id="GO:0003735">
    <property type="term" value="F:structural constituent of ribosome"/>
    <property type="evidence" value="ECO:0007669"/>
    <property type="project" value="InterPro"/>
</dbReference>
<dbReference type="EMBL" id="KJ776836">
    <property type="protein sequence ID" value="AIA21299.1"/>
    <property type="molecule type" value="Genomic_DNA"/>
</dbReference>